<proteinExistence type="predicted"/>
<dbReference type="EMBL" id="CP036291">
    <property type="protein sequence ID" value="QDU89778.1"/>
    <property type="molecule type" value="Genomic_DNA"/>
</dbReference>
<dbReference type="KEGG" id="pnd:Pla175_31730"/>
<dbReference type="SUPFAM" id="SSF49452">
    <property type="entry name" value="Starch-binding domain-like"/>
    <property type="match status" value="1"/>
</dbReference>
<dbReference type="GO" id="GO:0030246">
    <property type="term" value="F:carbohydrate binding"/>
    <property type="evidence" value="ECO:0007669"/>
    <property type="project" value="InterPro"/>
</dbReference>
<dbReference type="OrthoDB" id="281179at2"/>
<dbReference type="Proteomes" id="UP000317429">
    <property type="component" value="Chromosome"/>
</dbReference>
<reference evidence="1 2" key="1">
    <citation type="submission" date="2019-02" db="EMBL/GenBank/DDBJ databases">
        <title>Deep-cultivation of Planctomycetes and their phenomic and genomic characterization uncovers novel biology.</title>
        <authorList>
            <person name="Wiegand S."/>
            <person name="Jogler M."/>
            <person name="Boedeker C."/>
            <person name="Pinto D."/>
            <person name="Vollmers J."/>
            <person name="Rivas-Marin E."/>
            <person name="Kohn T."/>
            <person name="Peeters S.H."/>
            <person name="Heuer A."/>
            <person name="Rast P."/>
            <person name="Oberbeckmann S."/>
            <person name="Bunk B."/>
            <person name="Jeske O."/>
            <person name="Meyerdierks A."/>
            <person name="Storesund J.E."/>
            <person name="Kallscheuer N."/>
            <person name="Luecker S."/>
            <person name="Lage O.M."/>
            <person name="Pohl T."/>
            <person name="Merkel B.J."/>
            <person name="Hornburger P."/>
            <person name="Mueller R.-W."/>
            <person name="Bruemmer F."/>
            <person name="Labrenz M."/>
            <person name="Spormann A.M."/>
            <person name="Op den Camp H."/>
            <person name="Overmann J."/>
            <person name="Amann R."/>
            <person name="Jetten M.S.M."/>
            <person name="Mascher T."/>
            <person name="Medema M.H."/>
            <person name="Devos D.P."/>
            <person name="Kaster A.-K."/>
            <person name="Ovreas L."/>
            <person name="Rohde M."/>
            <person name="Galperin M.Y."/>
            <person name="Jogler C."/>
        </authorList>
    </citation>
    <scope>NUCLEOTIDE SEQUENCE [LARGE SCALE GENOMIC DNA]</scope>
    <source>
        <strain evidence="1 2">Pla175</strain>
    </source>
</reference>
<dbReference type="RefSeq" id="WP_145286951.1">
    <property type="nucleotide sequence ID" value="NZ_CP036291.1"/>
</dbReference>
<dbReference type="Pfam" id="PF13620">
    <property type="entry name" value="CarboxypepD_reg"/>
    <property type="match status" value="1"/>
</dbReference>
<keyword evidence="2" id="KW-1185">Reference proteome</keyword>
<evidence type="ECO:0000313" key="2">
    <source>
        <dbReference type="Proteomes" id="UP000317429"/>
    </source>
</evidence>
<protein>
    <recommendedName>
        <fullName evidence="3">Carboxypeptidase regulatory-like domain-containing protein</fullName>
    </recommendedName>
</protein>
<dbReference type="Gene3D" id="2.60.40.1120">
    <property type="entry name" value="Carboxypeptidase-like, regulatory domain"/>
    <property type="match status" value="1"/>
</dbReference>
<organism evidence="1 2">
    <name type="scientific">Pirellulimonas nuda</name>
    <dbReference type="NCBI Taxonomy" id="2528009"/>
    <lineage>
        <taxon>Bacteria</taxon>
        <taxon>Pseudomonadati</taxon>
        <taxon>Planctomycetota</taxon>
        <taxon>Planctomycetia</taxon>
        <taxon>Pirellulales</taxon>
        <taxon>Lacipirellulaceae</taxon>
        <taxon>Pirellulimonas</taxon>
    </lineage>
</organism>
<dbReference type="PROSITE" id="PS51257">
    <property type="entry name" value="PROKAR_LIPOPROTEIN"/>
    <property type="match status" value="1"/>
</dbReference>
<sequence length="142" mass="14615">MKAMALLQTNGARLLGILLLCGVAGCGGSGRVEVSGKAQRTDGAPVVGARVILRSAATGASANGVTDKEGKFSLGGMRKGDGIPPGEYGVAVSEDLGSWDSPRARSIHAKYASPNTSELTLVVRSAMTYDLELEPPADTKKR</sequence>
<evidence type="ECO:0000313" key="1">
    <source>
        <dbReference type="EMBL" id="QDU89778.1"/>
    </source>
</evidence>
<name>A0A518DE69_9BACT</name>
<evidence type="ECO:0008006" key="3">
    <source>
        <dbReference type="Google" id="ProtNLM"/>
    </source>
</evidence>
<dbReference type="InterPro" id="IPR013784">
    <property type="entry name" value="Carb-bd-like_fold"/>
</dbReference>
<gene>
    <name evidence="1" type="ORF">Pla175_31730</name>
</gene>
<dbReference type="AlphaFoldDB" id="A0A518DE69"/>
<accession>A0A518DE69</accession>